<dbReference type="Proteomes" id="UP000594454">
    <property type="component" value="Chromosome 6"/>
</dbReference>
<accession>A0A7R8V389</accession>
<dbReference type="InParanoid" id="A0A7R8V389"/>
<organism evidence="1 2">
    <name type="scientific">Hermetia illucens</name>
    <name type="common">Black soldier fly</name>
    <dbReference type="NCBI Taxonomy" id="343691"/>
    <lineage>
        <taxon>Eukaryota</taxon>
        <taxon>Metazoa</taxon>
        <taxon>Ecdysozoa</taxon>
        <taxon>Arthropoda</taxon>
        <taxon>Hexapoda</taxon>
        <taxon>Insecta</taxon>
        <taxon>Pterygota</taxon>
        <taxon>Neoptera</taxon>
        <taxon>Endopterygota</taxon>
        <taxon>Diptera</taxon>
        <taxon>Brachycera</taxon>
        <taxon>Stratiomyomorpha</taxon>
        <taxon>Stratiomyidae</taxon>
        <taxon>Hermetiinae</taxon>
        <taxon>Hermetia</taxon>
    </lineage>
</organism>
<evidence type="ECO:0000313" key="1">
    <source>
        <dbReference type="EMBL" id="CAD7091843.1"/>
    </source>
</evidence>
<dbReference type="GO" id="GO:0005615">
    <property type="term" value="C:extracellular space"/>
    <property type="evidence" value="ECO:0007669"/>
    <property type="project" value="TreeGrafter"/>
</dbReference>
<dbReference type="Gene3D" id="3.15.10.30">
    <property type="entry name" value="Haemolymph juvenile hormone binding protein"/>
    <property type="match status" value="1"/>
</dbReference>
<dbReference type="InterPro" id="IPR038606">
    <property type="entry name" value="To_sf"/>
</dbReference>
<dbReference type="AlphaFoldDB" id="A0A7R8V389"/>
<reference evidence="1 2" key="1">
    <citation type="submission" date="2020-11" db="EMBL/GenBank/DDBJ databases">
        <authorList>
            <person name="Wallbank WR R."/>
            <person name="Pardo Diaz C."/>
            <person name="Kozak K."/>
            <person name="Martin S."/>
            <person name="Jiggins C."/>
            <person name="Moest M."/>
            <person name="Warren A I."/>
            <person name="Generalovic N T."/>
            <person name="Byers J.R.P. K."/>
            <person name="Montejo-Kovacevich G."/>
            <person name="Yen C E."/>
        </authorList>
    </citation>
    <scope>NUCLEOTIDE SEQUENCE [LARGE SCALE GENOMIC DNA]</scope>
</reference>
<sequence>MNFVANFYKTCKQRDPGVTKCMLGNIMKIRQVLIKDSQALGISSVEPLKVAKFSVPKSVFGVALNFTNIKVQGLTKFRVRELGYNPELNVISIRLSFARIKAEGHYSANGDFGGIRINSKGKFHALLKNLSAHITLRLGLVKKNGNQTWRIKQAGIKIKVKSVTLNVQNFDKLNEYMKNHFEVLNALLMPRIEKALEHGLTQWGTDILSQYKAKDILA</sequence>
<gene>
    <name evidence="1" type="ORF">HERILL_LOCUS14242</name>
</gene>
<dbReference type="SMART" id="SM00700">
    <property type="entry name" value="JHBP"/>
    <property type="match status" value="1"/>
</dbReference>
<dbReference type="InterPro" id="IPR010562">
    <property type="entry name" value="Haemolymph_juvenile_hormone-bd"/>
</dbReference>
<proteinExistence type="predicted"/>
<evidence type="ECO:0000313" key="2">
    <source>
        <dbReference type="Proteomes" id="UP000594454"/>
    </source>
</evidence>
<dbReference type="Pfam" id="PF06585">
    <property type="entry name" value="JHBP"/>
    <property type="match status" value="1"/>
</dbReference>
<dbReference type="EMBL" id="LR899014">
    <property type="protein sequence ID" value="CAD7091843.1"/>
    <property type="molecule type" value="Genomic_DNA"/>
</dbReference>
<name>A0A7R8V389_HERIL</name>
<keyword evidence="2" id="KW-1185">Reference proteome</keyword>
<dbReference type="PANTHER" id="PTHR11008">
    <property type="entry name" value="PROTEIN TAKEOUT-LIKE PROTEIN"/>
    <property type="match status" value="1"/>
</dbReference>
<dbReference type="OrthoDB" id="6370791at2759"/>
<dbReference type="PANTHER" id="PTHR11008:SF14">
    <property type="entry name" value="CIRCADIAN CLOCK-CONTROLLED PROTEIN-LIKE PROTEIN"/>
    <property type="match status" value="1"/>
</dbReference>
<protein>
    <submittedName>
        <fullName evidence="1">Uncharacterized protein</fullName>
    </submittedName>
</protein>